<gene>
    <name evidence="2" type="ORF">BCV71DRAFT_258463</name>
</gene>
<keyword evidence="1" id="KW-1133">Transmembrane helix</keyword>
<feature type="transmembrane region" description="Helical" evidence="1">
    <location>
        <begin position="152"/>
        <end position="173"/>
    </location>
</feature>
<name>A0A1X0RNV4_RHIZD</name>
<evidence type="ECO:0000313" key="3">
    <source>
        <dbReference type="Proteomes" id="UP000242381"/>
    </source>
</evidence>
<protein>
    <submittedName>
        <fullName evidence="2">Uncharacterized protein</fullName>
    </submittedName>
</protein>
<keyword evidence="1" id="KW-0472">Membrane</keyword>
<dbReference type="OMA" id="CIRCNSS"/>
<sequence>MSTFVPQLKRENAFLGDPLKDNFCAICNHDEGTDSWCNVTCHCSRKIKYAHRDCLLSMSTCIRCNSSFVKIPERSSSKKPAPTMKQHYLKYTLILFALLYMMLLAYDLMNCTSIQTIYAHELPETDIVDRPDYIKFPKIHMKCLRRGVSYSIYYYLFNYYLFVFVCLFIIYYMRI</sequence>
<keyword evidence="1" id="KW-0812">Transmembrane</keyword>
<organism evidence="2 3">
    <name type="scientific">Rhizopus microsporus</name>
    <dbReference type="NCBI Taxonomy" id="58291"/>
    <lineage>
        <taxon>Eukaryota</taxon>
        <taxon>Fungi</taxon>
        <taxon>Fungi incertae sedis</taxon>
        <taxon>Mucoromycota</taxon>
        <taxon>Mucoromycotina</taxon>
        <taxon>Mucoromycetes</taxon>
        <taxon>Mucorales</taxon>
        <taxon>Mucorineae</taxon>
        <taxon>Rhizopodaceae</taxon>
        <taxon>Rhizopus</taxon>
    </lineage>
</organism>
<evidence type="ECO:0000313" key="2">
    <source>
        <dbReference type="EMBL" id="ORE13670.1"/>
    </source>
</evidence>
<reference evidence="2 3" key="1">
    <citation type="journal article" date="2016" name="Proc. Natl. Acad. Sci. U.S.A.">
        <title>Lipid metabolic changes in an early divergent fungus govern the establishment of a mutualistic symbiosis with endobacteria.</title>
        <authorList>
            <person name="Lastovetsky O.A."/>
            <person name="Gaspar M.L."/>
            <person name="Mondo S.J."/>
            <person name="LaButti K.M."/>
            <person name="Sandor L."/>
            <person name="Grigoriev I.V."/>
            <person name="Henry S.A."/>
            <person name="Pawlowska T.E."/>
        </authorList>
    </citation>
    <scope>NUCLEOTIDE SEQUENCE [LARGE SCALE GENOMIC DNA]</scope>
    <source>
        <strain evidence="2 3">ATCC 11559</strain>
    </source>
</reference>
<evidence type="ECO:0000256" key="1">
    <source>
        <dbReference type="SAM" id="Phobius"/>
    </source>
</evidence>
<dbReference type="VEuPathDB" id="FungiDB:BCV72DRAFT_60855"/>
<proteinExistence type="predicted"/>
<dbReference type="Proteomes" id="UP000242381">
    <property type="component" value="Unassembled WGS sequence"/>
</dbReference>
<dbReference type="AlphaFoldDB" id="A0A1X0RNV4"/>
<feature type="transmembrane region" description="Helical" evidence="1">
    <location>
        <begin position="88"/>
        <end position="106"/>
    </location>
</feature>
<accession>A0A1X0RNV4</accession>
<dbReference type="EMBL" id="KV921519">
    <property type="protein sequence ID" value="ORE13670.1"/>
    <property type="molecule type" value="Genomic_DNA"/>
</dbReference>